<reference evidence="2" key="1">
    <citation type="submission" date="2020-08" db="EMBL/GenBank/DDBJ databases">
        <title>Genome public.</title>
        <authorList>
            <person name="Liu C."/>
            <person name="Sun Q."/>
        </authorList>
    </citation>
    <scope>NUCLEOTIDE SEQUENCE</scope>
    <source>
        <strain evidence="2">NSJ-55</strain>
    </source>
</reference>
<dbReference type="EMBL" id="JACOPF010000003">
    <property type="protein sequence ID" value="MBC5689894.1"/>
    <property type="molecule type" value="Genomic_DNA"/>
</dbReference>
<keyword evidence="3" id="KW-1185">Reference proteome</keyword>
<comment type="caution">
    <text evidence="2">The sequence shown here is derived from an EMBL/GenBank/DDBJ whole genome shotgun (WGS) entry which is preliminary data.</text>
</comment>
<feature type="domain" description="Aminoglycoside phosphotransferase" evidence="1">
    <location>
        <begin position="26"/>
        <end position="249"/>
    </location>
</feature>
<gene>
    <name evidence="2" type="ORF">H8S37_13335</name>
</gene>
<dbReference type="Pfam" id="PF01636">
    <property type="entry name" value="APH"/>
    <property type="match status" value="1"/>
</dbReference>
<dbReference type="RefSeq" id="WP_186876781.1">
    <property type="nucleotide sequence ID" value="NZ_JACOPF010000003.1"/>
</dbReference>
<organism evidence="2 3">
    <name type="scientific">Mediterraneibacter hominis</name>
    <dbReference type="NCBI Taxonomy" id="2763054"/>
    <lineage>
        <taxon>Bacteria</taxon>
        <taxon>Bacillati</taxon>
        <taxon>Bacillota</taxon>
        <taxon>Clostridia</taxon>
        <taxon>Lachnospirales</taxon>
        <taxon>Lachnospiraceae</taxon>
        <taxon>Mediterraneibacter</taxon>
    </lineage>
</organism>
<sequence>MKEYELEVLEQYDMEVKSTRRIRGAFFCDTNEGTMLLKETKISARRAPLLYKLLSRLETEAGFQVDTPVFTKNGEFLCAGRDGTKYMLKKWYAGRECEVKREADIIEAVRQLARIHRNLSWQRNFDDIEESFSFVGRLPEEEVKRHNRELRKVRAFIRNRVSKSDFEYLFLENFEKMYALAEKVTARLEGEECRKLFWESIEKRLLVHGDYNYHNVLMMAAGMPAVTNFEHFRMDIQAQDLYYFLRKVMEKHQWDVCLGRKMLEAYQAVRPLTVSEKEYIALNLAYPEKFWKTASSYYHSNKAWIPEKSVEKLRLSVLQAEEKLDFLEKIFTLNLQVPVV</sequence>
<dbReference type="PANTHER" id="PTHR39179:SF1">
    <property type="entry name" value="SPORE COAT PROTEIN I"/>
    <property type="match status" value="1"/>
</dbReference>
<proteinExistence type="predicted"/>
<dbReference type="SUPFAM" id="SSF56112">
    <property type="entry name" value="Protein kinase-like (PK-like)"/>
    <property type="match status" value="1"/>
</dbReference>
<name>A0A923RQS6_9FIRM</name>
<dbReference type="InterPro" id="IPR011009">
    <property type="entry name" value="Kinase-like_dom_sf"/>
</dbReference>
<keyword evidence="2" id="KW-0946">Virion</keyword>
<accession>A0A923RQS6</accession>
<dbReference type="Gene3D" id="3.30.200.20">
    <property type="entry name" value="Phosphorylase Kinase, domain 1"/>
    <property type="match status" value="1"/>
</dbReference>
<dbReference type="InterPro" id="IPR002575">
    <property type="entry name" value="Aminoglycoside_PTrfase"/>
</dbReference>
<dbReference type="AlphaFoldDB" id="A0A923RQS6"/>
<keyword evidence="2" id="KW-0167">Capsid protein</keyword>
<evidence type="ECO:0000313" key="2">
    <source>
        <dbReference type="EMBL" id="MBC5689894.1"/>
    </source>
</evidence>
<dbReference type="Gene3D" id="3.90.1200.10">
    <property type="match status" value="1"/>
</dbReference>
<dbReference type="PANTHER" id="PTHR39179">
    <property type="entry name" value="SPORE COAT PROTEIN I"/>
    <property type="match status" value="1"/>
</dbReference>
<protein>
    <submittedName>
        <fullName evidence="2">CotS family spore coat protein</fullName>
    </submittedName>
</protein>
<dbReference type="GO" id="GO:0042601">
    <property type="term" value="C:endospore-forming forespore"/>
    <property type="evidence" value="ECO:0007669"/>
    <property type="project" value="TreeGrafter"/>
</dbReference>
<dbReference type="NCBIfam" id="TIGR02906">
    <property type="entry name" value="spore_CotS"/>
    <property type="match status" value="1"/>
</dbReference>
<dbReference type="Proteomes" id="UP000652477">
    <property type="component" value="Unassembled WGS sequence"/>
</dbReference>
<evidence type="ECO:0000259" key="1">
    <source>
        <dbReference type="Pfam" id="PF01636"/>
    </source>
</evidence>
<dbReference type="InterPro" id="IPR047175">
    <property type="entry name" value="CotS-like"/>
</dbReference>
<dbReference type="InterPro" id="IPR014255">
    <property type="entry name" value="Spore_coat_CotS"/>
</dbReference>
<evidence type="ECO:0000313" key="3">
    <source>
        <dbReference type="Proteomes" id="UP000652477"/>
    </source>
</evidence>